<evidence type="ECO:0000313" key="4">
    <source>
        <dbReference type="Proteomes" id="UP001596066"/>
    </source>
</evidence>
<comment type="caution">
    <text evidence="3">The sequence shown here is derived from an EMBL/GenBank/DDBJ whole genome shotgun (WGS) entry which is preliminary data.</text>
</comment>
<dbReference type="InterPro" id="IPR011009">
    <property type="entry name" value="Kinase-like_dom_sf"/>
</dbReference>
<dbReference type="SUPFAM" id="SSF56112">
    <property type="entry name" value="Protein kinase-like (PK-like)"/>
    <property type="match status" value="1"/>
</dbReference>
<evidence type="ECO:0000313" key="3">
    <source>
        <dbReference type="EMBL" id="MFC5643201.1"/>
    </source>
</evidence>
<evidence type="ECO:0000259" key="2">
    <source>
        <dbReference type="Pfam" id="PF01636"/>
    </source>
</evidence>
<proteinExistence type="predicted"/>
<protein>
    <submittedName>
        <fullName evidence="3">Phosphotransferase</fullName>
    </submittedName>
</protein>
<dbReference type="Proteomes" id="UP001596066">
    <property type="component" value="Unassembled WGS sequence"/>
</dbReference>
<accession>A0ABW0VGI3</accession>
<dbReference type="Pfam" id="PF01636">
    <property type="entry name" value="APH"/>
    <property type="match status" value="1"/>
</dbReference>
<dbReference type="EMBL" id="JBHSOC010000028">
    <property type="protein sequence ID" value="MFC5643201.1"/>
    <property type="molecule type" value="Genomic_DNA"/>
</dbReference>
<keyword evidence="4" id="KW-1185">Reference proteome</keyword>
<evidence type="ECO:0000256" key="1">
    <source>
        <dbReference type="SAM" id="MobiDB-lite"/>
    </source>
</evidence>
<gene>
    <name evidence="3" type="ORF">ACFPZF_17775</name>
</gene>
<dbReference type="RefSeq" id="WP_346146698.1">
    <property type="nucleotide sequence ID" value="NZ_BAAAUA010000029.1"/>
</dbReference>
<reference evidence="4" key="1">
    <citation type="journal article" date="2019" name="Int. J. Syst. Evol. Microbiol.">
        <title>The Global Catalogue of Microorganisms (GCM) 10K type strain sequencing project: providing services to taxonomists for standard genome sequencing and annotation.</title>
        <authorList>
            <consortium name="The Broad Institute Genomics Platform"/>
            <consortium name="The Broad Institute Genome Sequencing Center for Infectious Disease"/>
            <person name="Wu L."/>
            <person name="Ma J."/>
        </authorList>
    </citation>
    <scope>NUCLEOTIDE SEQUENCE [LARGE SCALE GENOMIC DNA]</scope>
    <source>
        <strain evidence="4">CGMCC 4.1622</strain>
    </source>
</reference>
<dbReference type="InterPro" id="IPR002575">
    <property type="entry name" value="Aminoglycoside_PTrfase"/>
</dbReference>
<feature type="compositionally biased region" description="Low complexity" evidence="1">
    <location>
        <begin position="229"/>
        <end position="243"/>
    </location>
</feature>
<feature type="domain" description="Aminoglycoside phosphotransferase" evidence="2">
    <location>
        <begin position="43"/>
        <end position="213"/>
    </location>
</feature>
<feature type="compositionally biased region" description="Polar residues" evidence="1">
    <location>
        <begin position="216"/>
        <end position="227"/>
    </location>
</feature>
<organism evidence="3 4">
    <name type="scientific">Kitasatospora cinereorecta</name>
    <dbReference type="NCBI Taxonomy" id="285560"/>
    <lineage>
        <taxon>Bacteria</taxon>
        <taxon>Bacillati</taxon>
        <taxon>Actinomycetota</taxon>
        <taxon>Actinomycetes</taxon>
        <taxon>Kitasatosporales</taxon>
        <taxon>Streptomycetaceae</taxon>
        <taxon>Kitasatospora</taxon>
    </lineage>
</organism>
<dbReference type="Gene3D" id="3.90.1200.10">
    <property type="match status" value="1"/>
</dbReference>
<name>A0ABW0VGI3_9ACTN</name>
<feature type="region of interest" description="Disordered" evidence="1">
    <location>
        <begin position="216"/>
        <end position="243"/>
    </location>
</feature>
<sequence>MTGGSERADEELLAVAEAALPGQRCHEARLLRGSSHDELRLPGAAVLRVARTPAAATALPRRTELLRRLARLGLPFEVPELLSEVVTVHGRGAVALSWMYGRFTAPRIVHSDLVLAGTQQLSSLLGALREVDCGPLADVLGVPHEGVGGDGWAELMLGEVVPRLPRARRREARRRITKARDLPVPRPSLVHGALDASNLLWDGSRRLVGVLGWMRPSSSTPHSTQPGCSRRSGVSAASTSTGS</sequence>